<accession>A0A430APZ3</accession>
<organism evidence="2 3">
    <name type="scientific">Vagococcus elongatus</name>
    <dbReference type="NCBI Taxonomy" id="180344"/>
    <lineage>
        <taxon>Bacteria</taxon>
        <taxon>Bacillati</taxon>
        <taxon>Bacillota</taxon>
        <taxon>Bacilli</taxon>
        <taxon>Lactobacillales</taxon>
        <taxon>Enterococcaceae</taxon>
        <taxon>Vagococcus</taxon>
    </lineage>
</organism>
<dbReference type="Pfam" id="PF00583">
    <property type="entry name" value="Acetyltransf_1"/>
    <property type="match status" value="1"/>
</dbReference>
<dbReference type="InterPro" id="IPR000182">
    <property type="entry name" value="GNAT_dom"/>
</dbReference>
<evidence type="ECO:0000313" key="2">
    <source>
        <dbReference type="EMBL" id="RSU10135.1"/>
    </source>
</evidence>
<proteinExistence type="predicted"/>
<dbReference type="PANTHER" id="PTHR43233:SF1">
    <property type="entry name" value="FAMILY N-ACETYLTRANSFERASE, PUTATIVE (AFU_ORTHOLOGUE AFUA_6G03350)-RELATED"/>
    <property type="match status" value="1"/>
</dbReference>
<dbReference type="PROSITE" id="PS51186">
    <property type="entry name" value="GNAT"/>
    <property type="match status" value="1"/>
</dbReference>
<protein>
    <recommendedName>
        <fullName evidence="1">N-acetyltransferase domain-containing protein</fullName>
    </recommendedName>
</protein>
<sequence length="185" mass="21467">MCLDVKKIPLARLFFLPLNRVCCSKKKLSLYPWTWQFSVDDVNERCDKMIQYKRTKEISDADLRVLYTSVNWLSYTDKVENLSLLITNSQTVVSAWEDDRLIGLIRTVGDGLSIQYVQDILIMPEYQKQGIGTALIKQILDESKHIRQLVLITDGSKENQGIIKWYKKMGLSVFEDIGLIGLYRR</sequence>
<dbReference type="InterPro" id="IPR016181">
    <property type="entry name" value="Acyl_CoA_acyltransferase"/>
</dbReference>
<evidence type="ECO:0000313" key="3">
    <source>
        <dbReference type="Proteomes" id="UP000287605"/>
    </source>
</evidence>
<dbReference type="GO" id="GO:0016747">
    <property type="term" value="F:acyltransferase activity, transferring groups other than amino-acyl groups"/>
    <property type="evidence" value="ECO:0007669"/>
    <property type="project" value="InterPro"/>
</dbReference>
<dbReference type="OrthoDB" id="9775804at2"/>
<keyword evidence="3" id="KW-1185">Reference proteome</keyword>
<gene>
    <name evidence="2" type="ORF">CBF29_10120</name>
</gene>
<dbReference type="CDD" id="cd04301">
    <property type="entry name" value="NAT_SF"/>
    <property type="match status" value="1"/>
</dbReference>
<feature type="domain" description="N-acetyltransferase" evidence="1">
    <location>
        <begin position="53"/>
        <end position="185"/>
    </location>
</feature>
<evidence type="ECO:0000259" key="1">
    <source>
        <dbReference type="PROSITE" id="PS51186"/>
    </source>
</evidence>
<comment type="caution">
    <text evidence="2">The sequence shown here is derived from an EMBL/GenBank/DDBJ whole genome shotgun (WGS) entry which is preliminary data.</text>
</comment>
<dbReference type="EMBL" id="NGKA01000016">
    <property type="protein sequence ID" value="RSU10135.1"/>
    <property type="molecule type" value="Genomic_DNA"/>
</dbReference>
<reference evidence="2 3" key="1">
    <citation type="submission" date="2017-05" db="EMBL/GenBank/DDBJ databases">
        <title>Vagococcus spp. assemblies.</title>
        <authorList>
            <person name="Gulvik C.A."/>
        </authorList>
    </citation>
    <scope>NUCLEOTIDE SEQUENCE [LARGE SCALE GENOMIC DNA]</scope>
    <source>
        <strain evidence="2 3">CCUG 51432</strain>
    </source>
</reference>
<dbReference type="SUPFAM" id="SSF55729">
    <property type="entry name" value="Acyl-CoA N-acyltransferases (Nat)"/>
    <property type="match status" value="1"/>
</dbReference>
<dbReference type="PANTHER" id="PTHR43233">
    <property type="entry name" value="FAMILY N-ACETYLTRANSFERASE, PUTATIVE (AFU_ORTHOLOGUE AFUA_6G03350)-RELATED"/>
    <property type="match status" value="1"/>
</dbReference>
<dbReference type="InterPro" id="IPR053144">
    <property type="entry name" value="Acetyltransferase_Butenolide"/>
</dbReference>
<dbReference type="Proteomes" id="UP000287605">
    <property type="component" value="Unassembled WGS sequence"/>
</dbReference>
<name>A0A430APZ3_9ENTE</name>
<dbReference type="Gene3D" id="3.40.630.30">
    <property type="match status" value="1"/>
</dbReference>
<dbReference type="AlphaFoldDB" id="A0A430APZ3"/>